<feature type="domain" description="Metallo-beta-lactamase" evidence="7">
    <location>
        <begin position="521"/>
        <end position="713"/>
    </location>
</feature>
<keyword evidence="3 6" id="KW-0812">Transmembrane</keyword>
<keyword evidence="4 6" id="KW-1133">Transmembrane helix</keyword>
<dbReference type="HOGENOM" id="CLU_010363_3_0_4"/>
<protein>
    <submittedName>
        <fullName evidence="8">DNA uptake/competence protein</fullName>
    </submittedName>
</protein>
<dbReference type="eggNOG" id="COG2333">
    <property type="taxonomic scope" value="Bacteria"/>
</dbReference>
<dbReference type="InterPro" id="IPR004477">
    <property type="entry name" value="ComEC_N"/>
</dbReference>
<feature type="transmembrane region" description="Helical" evidence="6">
    <location>
        <begin position="20"/>
        <end position="38"/>
    </location>
</feature>
<feature type="transmembrane region" description="Helical" evidence="6">
    <location>
        <begin position="329"/>
        <end position="345"/>
    </location>
</feature>
<evidence type="ECO:0000256" key="4">
    <source>
        <dbReference type="ARBA" id="ARBA00022989"/>
    </source>
</evidence>
<dbReference type="InterPro" id="IPR025405">
    <property type="entry name" value="DUF4131"/>
</dbReference>
<dbReference type="SMART" id="SM00849">
    <property type="entry name" value="Lactamase_B"/>
    <property type="match status" value="1"/>
</dbReference>
<reference evidence="8 9" key="1">
    <citation type="journal article" date="2006" name="Nat. Biotechnol.">
        <title>Complete genome of the mutualistic, N2-fixing grass endophyte Azoarcus sp. strain BH72.</title>
        <authorList>
            <person name="Krause A."/>
            <person name="Ramakumar A."/>
            <person name="Bartels D."/>
            <person name="Battistoni F."/>
            <person name="Bekel T."/>
            <person name="Boch J."/>
            <person name="Boehm M."/>
            <person name="Friedrich F."/>
            <person name="Hurek T."/>
            <person name="Krause L."/>
            <person name="Linke B."/>
            <person name="McHardy A.C."/>
            <person name="Sarkar A."/>
            <person name="Schneiker S."/>
            <person name="Syed A.A."/>
            <person name="Thauer R."/>
            <person name="Vorhoelter F.-J."/>
            <person name="Weidner S."/>
            <person name="Puehler A."/>
            <person name="Reinhold-Hurek B."/>
            <person name="Kaiser O."/>
            <person name="Goesmann A."/>
        </authorList>
    </citation>
    <scope>NUCLEOTIDE SEQUENCE [LARGE SCALE GENOMIC DNA]</scope>
    <source>
        <strain evidence="8 9">BH72</strain>
    </source>
</reference>
<proteinExistence type="predicted"/>
<evidence type="ECO:0000256" key="2">
    <source>
        <dbReference type="ARBA" id="ARBA00022475"/>
    </source>
</evidence>
<dbReference type="CDD" id="cd07731">
    <property type="entry name" value="ComA-like_MBL-fold"/>
    <property type="match status" value="1"/>
</dbReference>
<dbReference type="PANTHER" id="PTHR30619:SF1">
    <property type="entry name" value="RECOMBINATION PROTEIN 2"/>
    <property type="match status" value="1"/>
</dbReference>
<dbReference type="NCBIfam" id="TIGR00360">
    <property type="entry name" value="ComEC_N-term"/>
    <property type="match status" value="1"/>
</dbReference>
<dbReference type="NCBIfam" id="TIGR00361">
    <property type="entry name" value="ComEC_Rec2"/>
    <property type="match status" value="1"/>
</dbReference>
<dbReference type="eggNOG" id="COG0658">
    <property type="taxonomic scope" value="Bacteria"/>
</dbReference>
<feature type="transmembrane region" description="Helical" evidence="6">
    <location>
        <begin position="280"/>
        <end position="298"/>
    </location>
</feature>
<evidence type="ECO:0000259" key="7">
    <source>
        <dbReference type="SMART" id="SM00849"/>
    </source>
</evidence>
<feature type="transmembrane region" description="Helical" evidence="6">
    <location>
        <begin position="406"/>
        <end position="429"/>
    </location>
</feature>
<comment type="subcellular location">
    <subcellularLocation>
        <location evidence="1">Cell membrane</location>
        <topology evidence="1">Multi-pass membrane protein</topology>
    </subcellularLocation>
</comment>
<name>A1K5M4_AZOSB</name>
<dbReference type="InterPro" id="IPR001279">
    <property type="entry name" value="Metallo-B-lactamas"/>
</dbReference>
<dbReference type="SUPFAM" id="SSF56281">
    <property type="entry name" value="Metallo-hydrolase/oxidoreductase"/>
    <property type="match status" value="1"/>
</dbReference>
<evidence type="ECO:0000256" key="5">
    <source>
        <dbReference type="ARBA" id="ARBA00023136"/>
    </source>
</evidence>
<dbReference type="Pfam" id="PF03772">
    <property type="entry name" value="Competence"/>
    <property type="match status" value="1"/>
</dbReference>
<evidence type="ECO:0000256" key="3">
    <source>
        <dbReference type="ARBA" id="ARBA00022692"/>
    </source>
</evidence>
<evidence type="ECO:0000313" key="8">
    <source>
        <dbReference type="EMBL" id="CAL94129.1"/>
    </source>
</evidence>
<evidence type="ECO:0000256" key="6">
    <source>
        <dbReference type="SAM" id="Phobius"/>
    </source>
</evidence>
<feature type="transmembrane region" description="Helical" evidence="6">
    <location>
        <begin position="381"/>
        <end position="400"/>
    </location>
</feature>
<accession>A1K5M4</accession>
<dbReference type="Gene3D" id="3.60.15.10">
    <property type="entry name" value="Ribonuclease Z/Hydroxyacylglutathione hydrolase-like"/>
    <property type="match status" value="1"/>
</dbReference>
<dbReference type="InterPro" id="IPR036866">
    <property type="entry name" value="RibonucZ/Hydroxyglut_hydro"/>
</dbReference>
<keyword evidence="5 6" id="KW-0472">Membrane</keyword>
<organism evidence="8 9">
    <name type="scientific">Azoarcus sp. (strain BH72)</name>
    <dbReference type="NCBI Taxonomy" id="418699"/>
    <lineage>
        <taxon>Bacteria</taxon>
        <taxon>Pseudomonadati</taxon>
        <taxon>Pseudomonadota</taxon>
        <taxon>Betaproteobacteria</taxon>
        <taxon>Rhodocyclales</taxon>
        <taxon>Zoogloeaceae</taxon>
        <taxon>Azoarcus</taxon>
    </lineage>
</organism>
<feature type="transmembrane region" description="Helical" evidence="6">
    <location>
        <begin position="243"/>
        <end position="268"/>
    </location>
</feature>
<evidence type="ECO:0000256" key="1">
    <source>
        <dbReference type="ARBA" id="ARBA00004651"/>
    </source>
</evidence>
<dbReference type="EMBL" id="AM406670">
    <property type="protein sequence ID" value="CAL94129.1"/>
    <property type="molecule type" value="Genomic_DNA"/>
</dbReference>
<sequence length="769" mass="80657">MFALGTAALQLQPELPTAVTVVWVAVALAAAVGLAAVLRGRGRAARLSLMAAAALAGFIGAALRADDRLADALPMAWEGRDVPVVGVIDDLPQAFGEGVRFTLAVESAEGPVPSRVQVSWYRGRDDDSPLPRLLPGERWAFALRLKRPHGFVNPAGFDYEAWLLERGVRATGYVRAQPAPRRLHEDAGGWMTRVHRVRAAVRDRFLAALGEAPYAGILVALAVGDQRAIPAEQWEVFRRTGIAHLVSISGMHISLIALLAGGLVNLLWRRVPTLVLRLPARKAGVLAGLAAALGYGLLAGMGIPVQRAAIMLSMAAIALMLGREVAPSRVLALAVLGVLLVDPWAVLAAGFWLSFGAVGAILVLAGGRIGPAARWSAAVRLQLGITLATVPLLVALFHSFPLVSPLANAVAIPLVSFVVTPLALLAMVLPWDLLLEAAHWVTARVMDWSVLLADLPFALWRQAAAPGWALAAGAVGAWMWLLPRPLPGRAGALLMVGLLLGWQPPRPAPGSFRATVLDVGNGLAVHVQTATHDLLYDAGPPYGPLSDAGERVVLPYLAANGVARLDVLVLSHDDADHSGGAGSVLESIAVDEVLAGEGAGFVPAAGVPARACAAGEQWAWDDVGFQVLHPVAGRGPARRNNDDSCVLRIAAGGGSLLLVGDIEQRAEAGLVRGDAAVLASSVIVVAHHGSRSSSSPAFVDAVLPEAAVFSVGYRNMFGHPHPMVWARWAEAGARNWRTDSQGAIAIEVDGSGVTVNAARESAPRYWHGR</sequence>
<dbReference type="Proteomes" id="UP000002588">
    <property type="component" value="Chromosome"/>
</dbReference>
<dbReference type="InterPro" id="IPR004797">
    <property type="entry name" value="Competence_ComEC/Rec2"/>
</dbReference>
<dbReference type="GO" id="GO:0030420">
    <property type="term" value="P:establishment of competence for transformation"/>
    <property type="evidence" value="ECO:0007669"/>
    <property type="project" value="InterPro"/>
</dbReference>
<keyword evidence="9" id="KW-1185">Reference proteome</keyword>
<feature type="transmembrane region" description="Helical" evidence="6">
    <location>
        <begin position="351"/>
        <end position="369"/>
    </location>
</feature>
<dbReference type="InterPro" id="IPR052159">
    <property type="entry name" value="Competence_DNA_uptake"/>
</dbReference>
<evidence type="ECO:0000313" key="9">
    <source>
        <dbReference type="Proteomes" id="UP000002588"/>
    </source>
</evidence>
<dbReference type="PANTHER" id="PTHR30619">
    <property type="entry name" value="DNA INTERNALIZATION/COMPETENCE PROTEIN COMEC/REC2"/>
    <property type="match status" value="1"/>
</dbReference>
<dbReference type="Pfam" id="PF13567">
    <property type="entry name" value="DUF4131"/>
    <property type="match status" value="1"/>
</dbReference>
<feature type="transmembrane region" description="Helical" evidence="6">
    <location>
        <begin position="465"/>
        <end position="482"/>
    </location>
</feature>
<dbReference type="GO" id="GO:0005886">
    <property type="term" value="C:plasma membrane"/>
    <property type="evidence" value="ECO:0007669"/>
    <property type="project" value="UniProtKB-SubCell"/>
</dbReference>
<dbReference type="STRING" id="62928.azo1512"/>
<dbReference type="Pfam" id="PF00753">
    <property type="entry name" value="Lactamase_B"/>
    <property type="match status" value="1"/>
</dbReference>
<keyword evidence="2" id="KW-1003">Cell membrane</keyword>
<dbReference type="InterPro" id="IPR035681">
    <property type="entry name" value="ComA-like_MBL"/>
</dbReference>
<dbReference type="KEGG" id="azo:azo1512"/>
<dbReference type="AlphaFoldDB" id="A1K5M4"/>
<gene>
    <name evidence="8" type="primary">comA</name>
    <name evidence="8" type="ordered locus">azo1512</name>
</gene>